<dbReference type="CDD" id="cd07209">
    <property type="entry name" value="Pat_hypo_Ecoli_Z1214_like"/>
    <property type="match status" value="1"/>
</dbReference>
<dbReference type="GO" id="GO:0016042">
    <property type="term" value="P:lipid catabolic process"/>
    <property type="evidence" value="ECO:0007669"/>
    <property type="project" value="UniProtKB-UniRule"/>
</dbReference>
<gene>
    <name evidence="6" type="ORF">SAMN02745204_02033</name>
</gene>
<protein>
    <submittedName>
        <fullName evidence="6">NTE family protein</fullName>
    </submittedName>
</protein>
<dbReference type="InterPro" id="IPR050301">
    <property type="entry name" value="NTE"/>
</dbReference>
<keyword evidence="3 4" id="KW-0443">Lipid metabolism</keyword>
<keyword evidence="7" id="KW-1185">Reference proteome</keyword>
<dbReference type="InterPro" id="IPR021095">
    <property type="entry name" value="DUF3734"/>
</dbReference>
<keyword evidence="1 4" id="KW-0378">Hydrolase</keyword>
<dbReference type="RefSeq" id="WP_218587182.1">
    <property type="nucleotide sequence ID" value="NZ_FQUK01000041.1"/>
</dbReference>
<dbReference type="PROSITE" id="PS51635">
    <property type="entry name" value="PNPLA"/>
    <property type="match status" value="1"/>
</dbReference>
<dbReference type="PANTHER" id="PTHR14226:SF57">
    <property type="entry name" value="BLR7027 PROTEIN"/>
    <property type="match status" value="1"/>
</dbReference>
<dbReference type="EMBL" id="FQUK01000041">
    <property type="protein sequence ID" value="SHF21376.1"/>
    <property type="molecule type" value="Genomic_DNA"/>
</dbReference>
<organism evidence="6 7">
    <name type="scientific">Thermomonas hydrothermalis</name>
    <dbReference type="NCBI Taxonomy" id="213588"/>
    <lineage>
        <taxon>Bacteria</taxon>
        <taxon>Pseudomonadati</taxon>
        <taxon>Pseudomonadota</taxon>
        <taxon>Gammaproteobacteria</taxon>
        <taxon>Lysobacterales</taxon>
        <taxon>Lysobacteraceae</taxon>
        <taxon>Thermomonas</taxon>
    </lineage>
</organism>
<keyword evidence="2 4" id="KW-0442">Lipid degradation</keyword>
<dbReference type="PANTHER" id="PTHR14226">
    <property type="entry name" value="NEUROPATHY TARGET ESTERASE/SWISS CHEESE D.MELANOGASTER"/>
    <property type="match status" value="1"/>
</dbReference>
<dbReference type="PROSITE" id="PS51257">
    <property type="entry name" value="PROKAR_LIPOPROTEIN"/>
    <property type="match status" value="1"/>
</dbReference>
<feature type="domain" description="PNPLA" evidence="5">
    <location>
        <begin position="11"/>
        <end position="206"/>
    </location>
</feature>
<feature type="short sequence motif" description="GXGXXG" evidence="4">
    <location>
        <begin position="15"/>
        <end position="20"/>
    </location>
</feature>
<dbReference type="STRING" id="213588.SAMN02745204_02033"/>
<accession>A0A1M4ZUU7</accession>
<reference evidence="7" key="1">
    <citation type="submission" date="2016-11" db="EMBL/GenBank/DDBJ databases">
        <authorList>
            <person name="Varghese N."/>
            <person name="Submissions S."/>
        </authorList>
    </citation>
    <scope>NUCLEOTIDE SEQUENCE [LARGE SCALE GENOMIC DNA]</scope>
    <source>
        <strain evidence="7">DSM 14834</strain>
    </source>
</reference>
<name>A0A1M4ZUU7_9GAMM</name>
<dbReference type="InterPro" id="IPR002641">
    <property type="entry name" value="PNPLA_dom"/>
</dbReference>
<dbReference type="GO" id="GO:0016787">
    <property type="term" value="F:hydrolase activity"/>
    <property type="evidence" value="ECO:0007669"/>
    <property type="project" value="UniProtKB-UniRule"/>
</dbReference>
<evidence type="ECO:0000256" key="3">
    <source>
        <dbReference type="ARBA" id="ARBA00023098"/>
    </source>
</evidence>
<dbReference type="Proteomes" id="UP000242857">
    <property type="component" value="Unassembled WGS sequence"/>
</dbReference>
<dbReference type="AlphaFoldDB" id="A0A1M4ZUU7"/>
<dbReference type="Gene3D" id="3.40.1090.10">
    <property type="entry name" value="Cytosolic phospholipase A2 catalytic domain"/>
    <property type="match status" value="2"/>
</dbReference>
<feature type="active site" description="Nucleophile" evidence="4">
    <location>
        <position position="44"/>
    </location>
</feature>
<evidence type="ECO:0000259" key="5">
    <source>
        <dbReference type="PROSITE" id="PS51635"/>
    </source>
</evidence>
<evidence type="ECO:0000313" key="6">
    <source>
        <dbReference type="EMBL" id="SHF21376.1"/>
    </source>
</evidence>
<dbReference type="SUPFAM" id="SSF52151">
    <property type="entry name" value="FabD/lysophospholipase-like"/>
    <property type="match status" value="1"/>
</dbReference>
<feature type="short sequence motif" description="GXSXG" evidence="4">
    <location>
        <begin position="42"/>
        <end position="46"/>
    </location>
</feature>
<evidence type="ECO:0000313" key="7">
    <source>
        <dbReference type="Proteomes" id="UP000242857"/>
    </source>
</evidence>
<evidence type="ECO:0000256" key="2">
    <source>
        <dbReference type="ARBA" id="ARBA00022963"/>
    </source>
</evidence>
<evidence type="ECO:0000256" key="1">
    <source>
        <dbReference type="ARBA" id="ARBA00022801"/>
    </source>
</evidence>
<feature type="short sequence motif" description="DGA/G" evidence="4">
    <location>
        <begin position="193"/>
        <end position="195"/>
    </location>
</feature>
<sequence length="370" mass="39810">MRRKQSHRTAFVLQGGGALGAYQAGAACRLHAAGIRPDLVAGISIGAINAAFIAGNPPERRAERLTAFWERVSQTTALPGLEGLGPALALTAGVPGFFVPRLPPASVALPGDPARASVYDTAPLRATLEALVDFDLLNDGPVRLVVGAVNVANGNFVWFDSAERRIGPEHIMASGALPPGFAPIEIDGEWFWDGGLVSNTPLARVVETRADHAPLVVWQMDLFSARGPVPHSIWTVEAREKDIRFSSRTRAVTDRMRQMHDLACALHAHADSLPAALKTHPAVAPLLDAPARGPLTLIHLIYRGKPYETGAKDYDFGRAAMRGHWQAGDTDVVRCLSHPMLAGHDPAKPGMHVFDLTVDEHPKENRNDRG</sequence>
<dbReference type="InterPro" id="IPR016035">
    <property type="entry name" value="Acyl_Trfase/lysoPLipase"/>
</dbReference>
<feature type="active site" description="Proton acceptor" evidence="4">
    <location>
        <position position="193"/>
    </location>
</feature>
<dbReference type="Pfam" id="PF01734">
    <property type="entry name" value="Patatin"/>
    <property type="match status" value="1"/>
</dbReference>
<proteinExistence type="predicted"/>
<evidence type="ECO:0000256" key="4">
    <source>
        <dbReference type="PROSITE-ProRule" id="PRU01161"/>
    </source>
</evidence>
<dbReference type="Pfam" id="PF12536">
    <property type="entry name" value="DUF3734"/>
    <property type="match status" value="1"/>
</dbReference>